<accession>A0A0F9TR58</accession>
<protein>
    <submittedName>
        <fullName evidence="1">Uncharacterized protein</fullName>
    </submittedName>
</protein>
<reference evidence="1" key="1">
    <citation type="journal article" date="2015" name="Nature">
        <title>Complex archaea that bridge the gap between prokaryotes and eukaryotes.</title>
        <authorList>
            <person name="Spang A."/>
            <person name="Saw J.H."/>
            <person name="Jorgensen S.L."/>
            <person name="Zaremba-Niedzwiedzka K."/>
            <person name="Martijn J."/>
            <person name="Lind A.E."/>
            <person name="van Eijk R."/>
            <person name="Schleper C."/>
            <person name="Guy L."/>
            <person name="Ettema T.J."/>
        </authorList>
    </citation>
    <scope>NUCLEOTIDE SEQUENCE</scope>
</reference>
<organism evidence="1">
    <name type="scientific">marine sediment metagenome</name>
    <dbReference type="NCBI Taxonomy" id="412755"/>
    <lineage>
        <taxon>unclassified sequences</taxon>
        <taxon>metagenomes</taxon>
        <taxon>ecological metagenomes</taxon>
    </lineage>
</organism>
<proteinExistence type="predicted"/>
<evidence type="ECO:0000313" key="1">
    <source>
        <dbReference type="EMBL" id="KKN81804.1"/>
    </source>
</evidence>
<dbReference type="EMBL" id="LAZR01000210">
    <property type="protein sequence ID" value="KKN81804.1"/>
    <property type="molecule type" value="Genomic_DNA"/>
</dbReference>
<sequence>MRHIIPLLWTNGVRRVRSSRARLTLAALLVLCPLLFARGGAYVSWKDLPRGVRAAKAKYSSQVSKINAAHAKAVKAADKTRLDAMAQARKPLDAAIDNAIDTAMDKKNLDLGSALLLARKSVAAKRPPKQMVIGRWNAEWANGRRGIITFKRDGTCHAEGKAGKKTWDAKGRWRITDTHVIAEWDDKLPGGDPAWDALRLPLTTNAVVIGDTWYGIKTLKVKKVK</sequence>
<dbReference type="AlphaFoldDB" id="A0A0F9TR58"/>
<gene>
    <name evidence="1" type="ORF">LCGC14_0315700</name>
</gene>
<name>A0A0F9TR58_9ZZZZ</name>
<comment type="caution">
    <text evidence="1">The sequence shown here is derived from an EMBL/GenBank/DDBJ whole genome shotgun (WGS) entry which is preliminary data.</text>
</comment>